<dbReference type="Proteomes" id="UP001056120">
    <property type="component" value="Linkage Group LG03"/>
</dbReference>
<protein>
    <submittedName>
        <fullName evidence="1">Uncharacterized protein</fullName>
    </submittedName>
</protein>
<reference evidence="2" key="1">
    <citation type="journal article" date="2022" name="Mol. Ecol. Resour.">
        <title>The genomes of chicory, endive, great burdock and yacon provide insights into Asteraceae palaeo-polyploidization history and plant inulin production.</title>
        <authorList>
            <person name="Fan W."/>
            <person name="Wang S."/>
            <person name="Wang H."/>
            <person name="Wang A."/>
            <person name="Jiang F."/>
            <person name="Liu H."/>
            <person name="Zhao H."/>
            <person name="Xu D."/>
            <person name="Zhang Y."/>
        </authorList>
    </citation>
    <scope>NUCLEOTIDE SEQUENCE [LARGE SCALE GENOMIC DNA]</scope>
    <source>
        <strain evidence="2">cv. Yunnan</strain>
    </source>
</reference>
<evidence type="ECO:0000313" key="2">
    <source>
        <dbReference type="Proteomes" id="UP001056120"/>
    </source>
</evidence>
<gene>
    <name evidence="1" type="ORF">L1987_09958</name>
</gene>
<comment type="caution">
    <text evidence="1">The sequence shown here is derived from an EMBL/GenBank/DDBJ whole genome shotgun (WGS) entry which is preliminary data.</text>
</comment>
<name>A0ACB9JQR4_9ASTR</name>
<evidence type="ECO:0000313" key="1">
    <source>
        <dbReference type="EMBL" id="KAI3822369.1"/>
    </source>
</evidence>
<proteinExistence type="predicted"/>
<accession>A0ACB9JQR4</accession>
<keyword evidence="2" id="KW-1185">Reference proteome</keyword>
<dbReference type="EMBL" id="CM042020">
    <property type="protein sequence ID" value="KAI3822369.1"/>
    <property type="molecule type" value="Genomic_DNA"/>
</dbReference>
<sequence>MANIADLISEITSSIPDAPVWESQITSSIPASKVFNDFVLAYLDFFAKTVFPIENFGVVEIVTLEGDGLGGEANGFIVKEIRSETMREQRWSVVGADSENFTCAYVYGGNVLYVEEMKVIPLVDGGCTLKYKKVDTNTTVTEDEIEGQKALIARIFKAFEDTIA</sequence>
<organism evidence="1 2">
    <name type="scientific">Smallanthus sonchifolius</name>
    <dbReference type="NCBI Taxonomy" id="185202"/>
    <lineage>
        <taxon>Eukaryota</taxon>
        <taxon>Viridiplantae</taxon>
        <taxon>Streptophyta</taxon>
        <taxon>Embryophyta</taxon>
        <taxon>Tracheophyta</taxon>
        <taxon>Spermatophyta</taxon>
        <taxon>Magnoliopsida</taxon>
        <taxon>eudicotyledons</taxon>
        <taxon>Gunneridae</taxon>
        <taxon>Pentapetalae</taxon>
        <taxon>asterids</taxon>
        <taxon>campanulids</taxon>
        <taxon>Asterales</taxon>
        <taxon>Asteraceae</taxon>
        <taxon>Asteroideae</taxon>
        <taxon>Heliantheae alliance</taxon>
        <taxon>Millerieae</taxon>
        <taxon>Smallanthus</taxon>
    </lineage>
</organism>
<reference evidence="1 2" key="2">
    <citation type="journal article" date="2022" name="Mol. Ecol. Resour.">
        <title>The genomes of chicory, endive, great burdock and yacon provide insights into Asteraceae paleo-polyploidization history and plant inulin production.</title>
        <authorList>
            <person name="Fan W."/>
            <person name="Wang S."/>
            <person name="Wang H."/>
            <person name="Wang A."/>
            <person name="Jiang F."/>
            <person name="Liu H."/>
            <person name="Zhao H."/>
            <person name="Xu D."/>
            <person name="Zhang Y."/>
        </authorList>
    </citation>
    <scope>NUCLEOTIDE SEQUENCE [LARGE SCALE GENOMIC DNA]</scope>
    <source>
        <strain evidence="2">cv. Yunnan</strain>
        <tissue evidence="1">Leaves</tissue>
    </source>
</reference>